<evidence type="ECO:0000313" key="1">
    <source>
        <dbReference type="EMBL" id="KAF2626958.1"/>
    </source>
</evidence>
<keyword evidence="2" id="KW-1185">Reference proteome</keyword>
<feature type="non-terminal residue" evidence="1">
    <location>
        <position position="163"/>
    </location>
</feature>
<organism evidence="1 2">
    <name type="scientific">Macroventuria anomochaeta</name>
    <dbReference type="NCBI Taxonomy" id="301207"/>
    <lineage>
        <taxon>Eukaryota</taxon>
        <taxon>Fungi</taxon>
        <taxon>Dikarya</taxon>
        <taxon>Ascomycota</taxon>
        <taxon>Pezizomycotina</taxon>
        <taxon>Dothideomycetes</taxon>
        <taxon>Pleosporomycetidae</taxon>
        <taxon>Pleosporales</taxon>
        <taxon>Pleosporineae</taxon>
        <taxon>Didymellaceae</taxon>
        <taxon>Macroventuria</taxon>
    </lineage>
</organism>
<name>A0ACB6RYV7_9PLEO</name>
<dbReference type="Proteomes" id="UP000799754">
    <property type="component" value="Unassembled WGS sequence"/>
</dbReference>
<gene>
    <name evidence="1" type="ORF">BU25DRAFT_470100</name>
</gene>
<accession>A0ACB6RYV7</accession>
<proteinExistence type="predicted"/>
<dbReference type="EMBL" id="MU006719">
    <property type="protein sequence ID" value="KAF2626958.1"/>
    <property type="molecule type" value="Genomic_DNA"/>
</dbReference>
<evidence type="ECO:0000313" key="2">
    <source>
        <dbReference type="Proteomes" id="UP000799754"/>
    </source>
</evidence>
<reference evidence="1" key="1">
    <citation type="journal article" date="2020" name="Stud. Mycol.">
        <title>101 Dothideomycetes genomes: a test case for predicting lifestyles and emergence of pathogens.</title>
        <authorList>
            <person name="Haridas S."/>
            <person name="Albert R."/>
            <person name="Binder M."/>
            <person name="Bloem J."/>
            <person name="Labutti K."/>
            <person name="Salamov A."/>
            <person name="Andreopoulos B."/>
            <person name="Baker S."/>
            <person name="Barry K."/>
            <person name="Bills G."/>
            <person name="Bluhm B."/>
            <person name="Cannon C."/>
            <person name="Castanera R."/>
            <person name="Culley D."/>
            <person name="Daum C."/>
            <person name="Ezra D."/>
            <person name="Gonzalez J."/>
            <person name="Henrissat B."/>
            <person name="Kuo A."/>
            <person name="Liang C."/>
            <person name="Lipzen A."/>
            <person name="Lutzoni F."/>
            <person name="Magnuson J."/>
            <person name="Mondo S."/>
            <person name="Nolan M."/>
            <person name="Ohm R."/>
            <person name="Pangilinan J."/>
            <person name="Park H.-J."/>
            <person name="Ramirez L."/>
            <person name="Alfaro M."/>
            <person name="Sun H."/>
            <person name="Tritt A."/>
            <person name="Yoshinaga Y."/>
            <person name="Zwiers L.-H."/>
            <person name="Turgeon B."/>
            <person name="Goodwin S."/>
            <person name="Spatafora J."/>
            <person name="Crous P."/>
            <person name="Grigoriev I."/>
        </authorList>
    </citation>
    <scope>NUCLEOTIDE SEQUENCE</scope>
    <source>
        <strain evidence="1">CBS 525.71</strain>
    </source>
</reference>
<sequence>MYHGMAWRMHGRMHGRRAVHSFILSYLMFVVYEPVCSRQRSVTLLFILQHAIRRERTDFETFVKRRRGHDLDSRHLESSSRNLHAGGALLETYGVQDEGKHEHKWYHGEYLSQGRVEIPEGAMTLTTLKDLEVHDLYRFYPDFDVETEKLKLCIRVLGPRQKF</sequence>
<protein>
    <submittedName>
        <fullName evidence="1">Uncharacterized protein</fullName>
    </submittedName>
</protein>
<comment type="caution">
    <text evidence="1">The sequence shown here is derived from an EMBL/GenBank/DDBJ whole genome shotgun (WGS) entry which is preliminary data.</text>
</comment>